<dbReference type="InterPro" id="IPR036388">
    <property type="entry name" value="WH-like_DNA-bd_sf"/>
</dbReference>
<dbReference type="KEGG" id="swp:swp_4644"/>
<dbReference type="Gene3D" id="1.10.10.10">
    <property type="entry name" value="Winged helix-like DNA-binding domain superfamily/Winged helix DNA-binding domain"/>
    <property type="match status" value="1"/>
</dbReference>
<keyword evidence="3" id="KW-0472">Membrane</keyword>
<dbReference type="GO" id="GO:0003677">
    <property type="term" value="F:DNA binding"/>
    <property type="evidence" value="ECO:0007669"/>
    <property type="project" value="UniProtKB-UniRule"/>
</dbReference>
<dbReference type="SMART" id="SM00862">
    <property type="entry name" value="Trans_reg_C"/>
    <property type="match status" value="1"/>
</dbReference>
<feature type="domain" description="OmpR/PhoB-type" evidence="4">
    <location>
        <begin position="1"/>
        <end position="80"/>
    </location>
</feature>
<accession>B8CTN8</accession>
<evidence type="ECO:0000313" key="5">
    <source>
        <dbReference type="EMBL" id="ACJ31282.1"/>
    </source>
</evidence>
<dbReference type="EMBL" id="CP000472">
    <property type="protein sequence ID" value="ACJ31282.1"/>
    <property type="molecule type" value="Genomic_DNA"/>
</dbReference>
<gene>
    <name evidence="5" type="ordered locus">swp_4644</name>
</gene>
<feature type="DNA-binding region" description="OmpR/PhoB-type" evidence="2">
    <location>
        <begin position="1"/>
        <end position="80"/>
    </location>
</feature>
<sequence>MDRVKNTTISLTFSESAVLHQLLIADGVCGKEELLAIGWPDRVVAATSLTQCISTLRKKLENYPEVQLKTVARRGYELHISERSHIKMLAVNDAESIKTALIDVSMMVKIAGIVLVLLLILFGWYNSDYHRSVKNSSLWNADKKIPLNIGGTKEIVPMFYKSEVEHLHHSMWQKHLAPESNHLDNFKNFEGFTATDGRNYSMAVCPNVVKGQCSGLGLMNIAAIDPNPAGLNINQFAELSERLEKRIRYNKIIIPHDSSDGDITEHHYHADVYFPVAGELLVRADLSLSLIYEGEDSGQFYSATCITDEDCLTTPIKYKVRGTFKQYQQKISGMAVDVFQVQLSQKEFIKPETVSPSAMHFYRAIRKHDITDEELYFYRVYTDEKSAVWITPILGSIVAWYKYDQVRI</sequence>
<evidence type="ECO:0000256" key="1">
    <source>
        <dbReference type="ARBA" id="ARBA00023125"/>
    </source>
</evidence>
<dbReference type="HOGENOM" id="CLU_674206_0_0_6"/>
<feature type="transmembrane region" description="Helical" evidence="3">
    <location>
        <begin position="106"/>
        <end position="125"/>
    </location>
</feature>
<keyword evidence="3" id="KW-1133">Transmembrane helix</keyword>
<keyword evidence="3" id="KW-0812">Transmembrane</keyword>
<dbReference type="SUPFAM" id="SSF46894">
    <property type="entry name" value="C-terminal effector domain of the bipartite response regulators"/>
    <property type="match status" value="1"/>
</dbReference>
<dbReference type="eggNOG" id="COG3710">
    <property type="taxonomic scope" value="Bacteria"/>
</dbReference>
<keyword evidence="1 2" id="KW-0238">DNA-binding</keyword>
<dbReference type="InterPro" id="IPR016032">
    <property type="entry name" value="Sig_transdc_resp-reg_C-effctor"/>
</dbReference>
<evidence type="ECO:0000256" key="3">
    <source>
        <dbReference type="SAM" id="Phobius"/>
    </source>
</evidence>
<dbReference type="STRING" id="225849.swp_4644"/>
<reference evidence="5 6" key="1">
    <citation type="journal article" date="2008" name="PLoS ONE">
        <title>Environmental adaptation: genomic analysis of the piezotolerant and psychrotolerant deep-sea iron reducing bacterium Shewanella piezotolerans WP3.</title>
        <authorList>
            <person name="Wang F."/>
            <person name="Wang J."/>
            <person name="Jian H."/>
            <person name="Zhang B."/>
            <person name="Li S."/>
            <person name="Wang F."/>
            <person name="Zeng X."/>
            <person name="Gao L."/>
            <person name="Bartlett D.H."/>
            <person name="Yu J."/>
            <person name="Hu S."/>
            <person name="Xiao X."/>
        </authorList>
    </citation>
    <scope>NUCLEOTIDE SEQUENCE [LARGE SCALE GENOMIC DNA]</scope>
    <source>
        <strain evidence="6">WP3 / JCM 13877</strain>
    </source>
</reference>
<name>B8CTN8_SHEPW</name>
<keyword evidence="6" id="KW-1185">Reference proteome</keyword>
<protein>
    <submittedName>
        <fullName evidence="5">Transcriptional regulatory protein</fullName>
    </submittedName>
</protein>
<proteinExistence type="predicted"/>
<dbReference type="GO" id="GO:0000160">
    <property type="term" value="P:phosphorelay signal transduction system"/>
    <property type="evidence" value="ECO:0007669"/>
    <property type="project" value="InterPro"/>
</dbReference>
<organism evidence="5 6">
    <name type="scientific">Shewanella piezotolerans (strain WP3 / JCM 13877)</name>
    <dbReference type="NCBI Taxonomy" id="225849"/>
    <lineage>
        <taxon>Bacteria</taxon>
        <taxon>Pseudomonadati</taxon>
        <taxon>Pseudomonadota</taxon>
        <taxon>Gammaproteobacteria</taxon>
        <taxon>Alteromonadales</taxon>
        <taxon>Shewanellaceae</taxon>
        <taxon>Shewanella</taxon>
    </lineage>
</organism>
<dbReference type="Pfam" id="PF00486">
    <property type="entry name" value="Trans_reg_C"/>
    <property type="match status" value="1"/>
</dbReference>
<evidence type="ECO:0000259" key="4">
    <source>
        <dbReference type="PROSITE" id="PS51755"/>
    </source>
</evidence>
<dbReference type="GO" id="GO:0006355">
    <property type="term" value="P:regulation of DNA-templated transcription"/>
    <property type="evidence" value="ECO:0007669"/>
    <property type="project" value="InterPro"/>
</dbReference>
<evidence type="ECO:0000313" key="6">
    <source>
        <dbReference type="Proteomes" id="UP000000753"/>
    </source>
</evidence>
<evidence type="ECO:0000256" key="2">
    <source>
        <dbReference type="PROSITE-ProRule" id="PRU01091"/>
    </source>
</evidence>
<dbReference type="InterPro" id="IPR001867">
    <property type="entry name" value="OmpR/PhoB-type_DNA-bd"/>
</dbReference>
<dbReference type="AlphaFoldDB" id="B8CTN8"/>
<dbReference type="PROSITE" id="PS51755">
    <property type="entry name" value="OMPR_PHOB"/>
    <property type="match status" value="1"/>
</dbReference>
<dbReference type="Proteomes" id="UP000000753">
    <property type="component" value="Chromosome"/>
</dbReference>